<dbReference type="Gene3D" id="2.60.120.620">
    <property type="entry name" value="q2cbj1_9rhob like domain"/>
    <property type="match status" value="1"/>
</dbReference>
<dbReference type="InterPro" id="IPR018724">
    <property type="entry name" value="2OG-Fe_dioxygenase"/>
</dbReference>
<evidence type="ECO:0000313" key="1">
    <source>
        <dbReference type="EMBL" id="TKF22746.1"/>
    </source>
</evidence>
<dbReference type="AlphaFoldDB" id="A0A4U1YQT1"/>
<evidence type="ECO:0008006" key="3">
    <source>
        <dbReference type="Google" id="ProtNLM"/>
    </source>
</evidence>
<accession>A0A4U1YQT1</accession>
<protein>
    <recommendedName>
        <fullName evidence="3">2OG-Fe dioxygenase family protein</fullName>
    </recommendedName>
</protein>
<dbReference type="EMBL" id="SYUV01000165">
    <property type="protein sequence ID" value="TKF22746.1"/>
    <property type="molecule type" value="Genomic_DNA"/>
</dbReference>
<evidence type="ECO:0000313" key="2">
    <source>
        <dbReference type="Proteomes" id="UP000307574"/>
    </source>
</evidence>
<name>A0A4U1YQT1_9VIBR</name>
<sequence length="237" mass="26762">MEDIHPYVNGFKFVKGGDLLSDHQLELTEISEFRDFFDHNVKPDPYSPVRIRGMLKIEYSYTFRTITKSKVQSYFASGGANDLNGGVSRTFNVIDESLITNPTFKAVFDQHEGLIREYCEVNDVQTANISVHFIRYQANEGEASYSSPVWLHQDDEPLVFIHLIQLTDNALGADNIISGFDNLPTHVIRLTDFMDCLIVDPTLKHAVTPTGSMKGTAQRDVMLINLENLSQQGHGDY</sequence>
<dbReference type="Pfam" id="PF10014">
    <property type="entry name" value="2OG-Fe_Oxy_2"/>
    <property type="match status" value="1"/>
</dbReference>
<dbReference type="Proteomes" id="UP000307574">
    <property type="component" value="Unassembled WGS sequence"/>
</dbReference>
<gene>
    <name evidence="1" type="ORF">FCV50_23525</name>
</gene>
<comment type="caution">
    <text evidence="1">The sequence shown here is derived from an EMBL/GenBank/DDBJ whole genome shotgun (WGS) entry which is preliminary data.</text>
</comment>
<reference evidence="1 2" key="1">
    <citation type="submission" date="2019-04" db="EMBL/GenBank/DDBJ databases">
        <title>A reverse ecology approach based on a biological definition of microbial populations.</title>
        <authorList>
            <person name="Arevalo P."/>
            <person name="Vaninsberghe D."/>
            <person name="Elsherbini J."/>
            <person name="Gore J."/>
            <person name="Polz M."/>
        </authorList>
    </citation>
    <scope>NUCLEOTIDE SEQUENCE [LARGE SCALE GENOMIC DNA]</scope>
    <source>
        <strain evidence="1 2">10N.261.46.F4</strain>
    </source>
</reference>
<organism evidence="1 2">
    <name type="scientific">Vibrio kanaloae</name>
    <dbReference type="NCBI Taxonomy" id="170673"/>
    <lineage>
        <taxon>Bacteria</taxon>
        <taxon>Pseudomonadati</taxon>
        <taxon>Pseudomonadota</taxon>
        <taxon>Gammaproteobacteria</taxon>
        <taxon>Vibrionales</taxon>
        <taxon>Vibrionaceae</taxon>
        <taxon>Vibrio</taxon>
    </lineage>
</organism>
<dbReference type="RefSeq" id="WP_136981567.1">
    <property type="nucleotide sequence ID" value="NZ_SYUV01000165.1"/>
</dbReference>
<dbReference type="GO" id="GO:0051213">
    <property type="term" value="F:dioxygenase activity"/>
    <property type="evidence" value="ECO:0007669"/>
    <property type="project" value="InterPro"/>
</dbReference>
<proteinExistence type="predicted"/>